<sequence length="178" mass="19385">MLIYGHRGASACCPENSEASLRAAITRAHGCEFDLRVTADNQIIVLHDATLLRTGTLSAGQDKDSNENTSRAPVCSWDLKTDVSQLTLARLKNIDIGTWKGHEWRGERILTLQEALRIVPVEKGILAELKGNGIAVSDILRGMISMNNLALRPSQTPRSGPGDERLSPSAKISWALKC</sequence>
<comment type="caution">
    <text evidence="5">The sequence shown here is derived from an EMBL/GenBank/DDBJ whole genome shotgun (WGS) entry which is preliminary data.</text>
</comment>
<evidence type="ECO:0000256" key="2">
    <source>
        <dbReference type="ARBA" id="ARBA00022798"/>
    </source>
</evidence>
<dbReference type="GO" id="GO:0006629">
    <property type="term" value="P:lipid metabolic process"/>
    <property type="evidence" value="ECO:0007669"/>
    <property type="project" value="InterPro"/>
</dbReference>
<proteinExistence type="predicted"/>
<dbReference type="InterPro" id="IPR017946">
    <property type="entry name" value="PLC-like_Pdiesterase_TIM-brl"/>
</dbReference>
<evidence type="ECO:0000256" key="1">
    <source>
        <dbReference type="ARBA" id="ARBA00012247"/>
    </source>
</evidence>
<reference evidence="5 6" key="1">
    <citation type="journal article" date="2015" name="Genome Biol. Evol.">
        <title>Comparative Genomics of a Bacterivorous Green Alga Reveals Evolutionary Causalities and Consequences of Phago-Mixotrophic Mode of Nutrition.</title>
        <authorList>
            <person name="Burns J.A."/>
            <person name="Paasch A."/>
            <person name="Narechania A."/>
            <person name="Kim E."/>
        </authorList>
    </citation>
    <scope>NUCLEOTIDE SEQUENCE [LARGE SCALE GENOMIC DNA]</scope>
    <source>
        <strain evidence="5 6">PLY_AMNH</strain>
    </source>
</reference>
<dbReference type="Proteomes" id="UP001190700">
    <property type="component" value="Unassembled WGS sequence"/>
</dbReference>
<accession>A0AAE0GWR0</accession>
<dbReference type="PANTHER" id="PTHR46211">
    <property type="entry name" value="GLYCEROPHOSPHORYL DIESTER PHOSPHODIESTERASE"/>
    <property type="match status" value="1"/>
</dbReference>
<dbReference type="PANTHER" id="PTHR46211:SF1">
    <property type="entry name" value="GLYCEROPHOSPHODIESTER PHOSPHODIESTERASE, CYTOPLASMIC"/>
    <property type="match status" value="1"/>
</dbReference>
<dbReference type="PROSITE" id="PS51704">
    <property type="entry name" value="GP_PDE"/>
    <property type="match status" value="1"/>
</dbReference>
<gene>
    <name evidence="5" type="ORF">CYMTET_6875</name>
</gene>
<evidence type="ECO:0000313" key="5">
    <source>
        <dbReference type="EMBL" id="KAK3285521.1"/>
    </source>
</evidence>
<dbReference type="InterPro" id="IPR030395">
    <property type="entry name" value="GP_PDE_dom"/>
</dbReference>
<dbReference type="Gene3D" id="3.20.20.190">
    <property type="entry name" value="Phosphatidylinositol (PI) phosphodiesterase"/>
    <property type="match status" value="1"/>
</dbReference>
<dbReference type="Pfam" id="PF03009">
    <property type="entry name" value="GDPD"/>
    <property type="match status" value="1"/>
</dbReference>
<comment type="catalytic activity">
    <reaction evidence="3">
        <text>a sn-glycero-3-phosphodiester + H2O = an alcohol + sn-glycerol 3-phosphate + H(+)</text>
        <dbReference type="Rhea" id="RHEA:12969"/>
        <dbReference type="ChEBI" id="CHEBI:15377"/>
        <dbReference type="ChEBI" id="CHEBI:15378"/>
        <dbReference type="ChEBI" id="CHEBI:30879"/>
        <dbReference type="ChEBI" id="CHEBI:57597"/>
        <dbReference type="ChEBI" id="CHEBI:83408"/>
        <dbReference type="EC" id="3.1.4.46"/>
    </reaction>
</comment>
<dbReference type="AlphaFoldDB" id="A0AAE0GWR0"/>
<organism evidence="5 6">
    <name type="scientific">Cymbomonas tetramitiformis</name>
    <dbReference type="NCBI Taxonomy" id="36881"/>
    <lineage>
        <taxon>Eukaryota</taxon>
        <taxon>Viridiplantae</taxon>
        <taxon>Chlorophyta</taxon>
        <taxon>Pyramimonadophyceae</taxon>
        <taxon>Pyramimonadales</taxon>
        <taxon>Pyramimonadaceae</taxon>
        <taxon>Cymbomonas</taxon>
    </lineage>
</organism>
<evidence type="ECO:0000313" key="6">
    <source>
        <dbReference type="Proteomes" id="UP001190700"/>
    </source>
</evidence>
<feature type="domain" description="GP-PDE" evidence="4">
    <location>
        <begin position="1"/>
        <end position="178"/>
    </location>
</feature>
<dbReference type="EMBL" id="LGRX02001785">
    <property type="protein sequence ID" value="KAK3285521.1"/>
    <property type="molecule type" value="Genomic_DNA"/>
</dbReference>
<name>A0AAE0GWR0_9CHLO</name>
<keyword evidence="2" id="KW-0319">Glycerol metabolism</keyword>
<dbReference type="EC" id="3.1.4.46" evidence="1"/>
<keyword evidence="6" id="KW-1185">Reference proteome</keyword>
<dbReference type="SUPFAM" id="SSF51695">
    <property type="entry name" value="PLC-like phosphodiesterases"/>
    <property type="match status" value="1"/>
</dbReference>
<protein>
    <recommendedName>
        <fullName evidence="1">glycerophosphodiester phosphodiesterase</fullName>
        <ecNumber evidence="1">3.1.4.46</ecNumber>
    </recommendedName>
</protein>
<evidence type="ECO:0000259" key="4">
    <source>
        <dbReference type="PROSITE" id="PS51704"/>
    </source>
</evidence>
<evidence type="ECO:0000256" key="3">
    <source>
        <dbReference type="ARBA" id="ARBA00047512"/>
    </source>
</evidence>
<dbReference type="GO" id="GO:0006071">
    <property type="term" value="P:glycerol metabolic process"/>
    <property type="evidence" value="ECO:0007669"/>
    <property type="project" value="UniProtKB-KW"/>
</dbReference>
<dbReference type="GO" id="GO:0008889">
    <property type="term" value="F:glycerophosphodiester phosphodiesterase activity"/>
    <property type="evidence" value="ECO:0007669"/>
    <property type="project" value="UniProtKB-EC"/>
</dbReference>